<proteinExistence type="predicted"/>
<dbReference type="RefSeq" id="WP_349143633.1">
    <property type="nucleotide sequence ID" value="NZ_JBBMFC010000003.1"/>
</dbReference>
<name>A0ABV1HXH2_9FIRM</name>
<keyword evidence="2" id="KW-1185">Reference proteome</keyword>
<evidence type="ECO:0000313" key="1">
    <source>
        <dbReference type="EMBL" id="MEQ2577611.1"/>
    </source>
</evidence>
<comment type="caution">
    <text evidence="1">The sequence shown here is derived from an EMBL/GenBank/DDBJ whole genome shotgun (WGS) entry which is preliminary data.</text>
</comment>
<dbReference type="Pfam" id="PF13835">
    <property type="entry name" value="DUF4194"/>
    <property type="match status" value="1"/>
</dbReference>
<reference evidence="1 2" key="1">
    <citation type="submission" date="2024-03" db="EMBL/GenBank/DDBJ databases">
        <title>Human intestinal bacterial collection.</title>
        <authorList>
            <person name="Pauvert C."/>
            <person name="Hitch T.C.A."/>
            <person name="Clavel T."/>
        </authorList>
    </citation>
    <scope>NUCLEOTIDE SEQUENCE [LARGE SCALE GENOMIC DNA]</scope>
    <source>
        <strain evidence="1 2">CLA-AA-H78B</strain>
    </source>
</reference>
<accession>A0ABV1HXH2</accession>
<dbReference type="InterPro" id="IPR025449">
    <property type="entry name" value="JetB"/>
</dbReference>
<protein>
    <submittedName>
        <fullName evidence="1">DUF4194 domain-containing protein</fullName>
    </submittedName>
</protein>
<gene>
    <name evidence="1" type="ORF">WMO62_01990</name>
</gene>
<organism evidence="1 2">
    <name type="scientific">Hominiventricola aquisgranensis</name>
    <dbReference type="NCBI Taxonomy" id="3133164"/>
    <lineage>
        <taxon>Bacteria</taxon>
        <taxon>Bacillati</taxon>
        <taxon>Bacillota</taxon>
        <taxon>Clostridia</taxon>
        <taxon>Lachnospirales</taxon>
        <taxon>Lachnospiraceae</taxon>
        <taxon>Hominiventricola</taxon>
    </lineage>
</organism>
<dbReference type="EMBL" id="JBBMFC010000003">
    <property type="protein sequence ID" value="MEQ2577611.1"/>
    <property type="molecule type" value="Genomic_DNA"/>
</dbReference>
<evidence type="ECO:0000313" key="2">
    <source>
        <dbReference type="Proteomes" id="UP001470288"/>
    </source>
</evidence>
<dbReference type="Proteomes" id="UP001470288">
    <property type="component" value="Unassembled WGS sequence"/>
</dbReference>
<sequence length="214" mass="25036">MTSYLEELSMTEADNVKRTIRDLFRQTCILQVKYDPATLIRRDNPRYETCVRHRAFIEQYLSVLGCELTHDPQEHIFRLTGEGVATERLNLTTTLLILILKLIYRDKIMGEGLNATMTTLEEMREYGKNTNLITRKLTDAEWRDALYVMRVHQMIDVPGAVKDVEDTTPIYIYSTINLYCASLDIDKIVEKYREELKEEDLEAGEEDHYEDADQ</sequence>